<name>A0A0W0Z8M5_LEGSP</name>
<dbReference type="STRING" id="452.Lspi_0759"/>
<accession>A0A0W0Z8M5</accession>
<dbReference type="AlphaFoldDB" id="A0A0W0Z8M5"/>
<dbReference type="Gene3D" id="3.90.1200.10">
    <property type="match status" value="1"/>
</dbReference>
<reference evidence="4 5" key="1">
    <citation type="submission" date="2015-11" db="EMBL/GenBank/DDBJ databases">
        <title>Genomic analysis of 38 Legionella species identifies large and diverse effector repertoires.</title>
        <authorList>
            <person name="Burstein D."/>
            <person name="Amaro F."/>
            <person name="Zusman T."/>
            <person name="Lifshitz Z."/>
            <person name="Cohen O."/>
            <person name="Gilbert J.A."/>
            <person name="Pupko T."/>
            <person name="Shuman H.A."/>
            <person name="Segal G."/>
        </authorList>
    </citation>
    <scope>NUCLEOTIDE SEQUENCE [LARGE SCALE GENOMIC DNA]</scope>
    <source>
        <strain evidence="4 5">Mt.St.Helens-9</strain>
    </source>
</reference>
<protein>
    <submittedName>
        <fullName evidence="4">Putative phosphotransferase</fullName>
    </submittedName>
</protein>
<keyword evidence="5" id="KW-1185">Reference proteome</keyword>
<organism evidence="4 5">
    <name type="scientific">Legionella spiritensis</name>
    <dbReference type="NCBI Taxonomy" id="452"/>
    <lineage>
        <taxon>Bacteria</taxon>
        <taxon>Pseudomonadati</taxon>
        <taxon>Pseudomonadota</taxon>
        <taxon>Gammaproteobacteria</taxon>
        <taxon>Legionellales</taxon>
        <taxon>Legionellaceae</taxon>
        <taxon>Legionella</taxon>
    </lineage>
</organism>
<keyword evidence="1" id="KW-0547">Nucleotide-binding</keyword>
<dbReference type="InterPro" id="IPR011009">
    <property type="entry name" value="Kinase-like_dom_sf"/>
</dbReference>
<dbReference type="EMBL" id="LNYX01000008">
    <property type="protein sequence ID" value="KTD65299.1"/>
    <property type="molecule type" value="Genomic_DNA"/>
</dbReference>
<dbReference type="GO" id="GO:0016740">
    <property type="term" value="F:transferase activity"/>
    <property type="evidence" value="ECO:0007669"/>
    <property type="project" value="UniProtKB-KW"/>
</dbReference>
<keyword evidence="4" id="KW-0808">Transferase</keyword>
<proteinExistence type="predicted"/>
<comment type="caution">
    <text evidence="4">The sequence shown here is derived from an EMBL/GenBank/DDBJ whole genome shotgun (WGS) entry which is preliminary data.</text>
</comment>
<evidence type="ECO:0000259" key="3">
    <source>
        <dbReference type="Pfam" id="PF01636"/>
    </source>
</evidence>
<dbReference type="Gene3D" id="3.30.200.20">
    <property type="entry name" value="Phosphorylase Kinase, domain 1"/>
    <property type="match status" value="1"/>
</dbReference>
<dbReference type="PANTHER" id="PTHR33540">
    <property type="entry name" value="TRNA THREONYLCARBAMOYLADENOSINE BIOSYNTHESIS PROTEIN TSAE"/>
    <property type="match status" value="1"/>
</dbReference>
<evidence type="ECO:0000313" key="4">
    <source>
        <dbReference type="EMBL" id="KTD65299.1"/>
    </source>
</evidence>
<dbReference type="PATRIC" id="fig|452.5.peg.831"/>
<dbReference type="PANTHER" id="PTHR33540:SF1">
    <property type="entry name" value="N-ACETYLMURAMATE_N-ACETYLGLUCOSAMINE KINASE"/>
    <property type="match status" value="1"/>
</dbReference>
<dbReference type="InterPro" id="IPR002575">
    <property type="entry name" value="Aminoglycoside_PTrfase"/>
</dbReference>
<evidence type="ECO:0000256" key="1">
    <source>
        <dbReference type="ARBA" id="ARBA00022741"/>
    </source>
</evidence>
<evidence type="ECO:0000313" key="5">
    <source>
        <dbReference type="Proteomes" id="UP000054877"/>
    </source>
</evidence>
<gene>
    <name evidence="4" type="ORF">Lspi_0759</name>
</gene>
<dbReference type="Proteomes" id="UP000054877">
    <property type="component" value="Unassembled WGS sequence"/>
</dbReference>
<sequence>MQNRQNALNKWLKENLHVDHFSLTPLTGDASFRRYLRLRYSGVSRIVMDAPPDKEPLRPFVYIADLLRQAGVHTPEIYAYDNQAGFALQEDFGDTLLLSCLNSDTADALYGKAMDTLTLLQACPTSDDHNTLPVFDQPFMMAEMELFRTWFVKGYLQLTLDQQEEALITQTFQTISQDIARQPQVFIHRDYHSRNIMILENERSPGIIDFQDAMLGPVTYDLVSLLKDCYIQWPRERISRWITDFYEQAPQANQMPLPLFTSAFELCGLQRHLKVLGVFSRLYLRDNKPDYLKDLPLTLHYVRDSLESRPGFQPFYQWMQTRIRLP</sequence>
<dbReference type="GO" id="GO:0005524">
    <property type="term" value="F:ATP binding"/>
    <property type="evidence" value="ECO:0007669"/>
    <property type="project" value="UniProtKB-KW"/>
</dbReference>
<feature type="domain" description="Aminoglycoside phosphotransferase" evidence="3">
    <location>
        <begin position="23"/>
        <end position="237"/>
    </location>
</feature>
<dbReference type="SUPFAM" id="SSF56112">
    <property type="entry name" value="Protein kinase-like (PK-like)"/>
    <property type="match status" value="1"/>
</dbReference>
<dbReference type="RefSeq" id="WP_058482701.1">
    <property type="nucleotide sequence ID" value="NZ_CAAAII010000022.1"/>
</dbReference>
<dbReference type="Pfam" id="PF01636">
    <property type="entry name" value="APH"/>
    <property type="match status" value="1"/>
</dbReference>
<keyword evidence="2" id="KW-0067">ATP-binding</keyword>
<dbReference type="OrthoDB" id="9809275at2"/>
<evidence type="ECO:0000256" key="2">
    <source>
        <dbReference type="ARBA" id="ARBA00022840"/>
    </source>
</evidence>